<dbReference type="Proteomes" id="UP000036681">
    <property type="component" value="Unplaced"/>
</dbReference>
<dbReference type="AlphaFoldDB" id="A0A0M3I559"/>
<sequence>MDLRWRVQDSQSRCAVPRGVSSEADTDAAKRGVADEPSIDDEAERLRAALLEQVKRKKHLEERAEAALNNREEGEVSSSTTPIHSPGVTQHTTSNSFDTALHPQSRTVGCNSSAIIPSSSLEHNSKARSIRSVITPSKDSRVGRKRPARQRRLNSSDNETTVLSDFSDAPPRKRSNTKRRIKSSGRGASHQSANISCLPSREHSLEEWERLLEEEAEEKRLIENKMRHREAQRSMNASKRDRYLERAYRCCQEIGFFDSELMMLKGDLEKVKGRISFFEKECEKARKAESRRTAEKKAAERSRNKEIYRRRLSGNSVAVIDVDVLRSSGGSVSRKGSKEVDSGRTGLADLNEDTRDENPRETGVQIRPDSRNDEQQVENVNGESTESDKVAKRKGVCRIEEVGSRTLSNESSGQREGGIILEPEQELQFNINVVGGASEDMEMGEERNEALRSSSDEDLENWCLLDSAEQDGSDADRSDKHCHRLLPLNAKPTTMQLSDDGDFCSEDFDEDALSGTMHHSETSSTQREMMATSNKEAVTASEMRLRSGSTSNVSYDGGNFAELRDNLLLRFSGYRICPTFPYNLITHRSISNKLDPMRPLCYYELHGICKDKFCTMYVLSYYFL</sequence>
<keyword evidence="3" id="KW-1185">Reference proteome</keyword>
<evidence type="ECO:0000313" key="4">
    <source>
        <dbReference type="WBParaSite" id="ALUE_0001202401-mRNA-1"/>
    </source>
</evidence>
<dbReference type="WBParaSite" id="ALUE_0001202401-mRNA-1">
    <property type="protein sequence ID" value="ALUE_0001202401-mRNA-1"/>
    <property type="gene ID" value="ALUE_0001202401"/>
</dbReference>
<organism evidence="3 4">
    <name type="scientific">Ascaris lumbricoides</name>
    <name type="common">Giant roundworm</name>
    <dbReference type="NCBI Taxonomy" id="6252"/>
    <lineage>
        <taxon>Eukaryota</taxon>
        <taxon>Metazoa</taxon>
        <taxon>Ecdysozoa</taxon>
        <taxon>Nematoda</taxon>
        <taxon>Chromadorea</taxon>
        <taxon>Rhabditida</taxon>
        <taxon>Spirurina</taxon>
        <taxon>Ascaridomorpha</taxon>
        <taxon>Ascaridoidea</taxon>
        <taxon>Ascarididae</taxon>
        <taxon>Ascaris</taxon>
    </lineage>
</organism>
<feature type="compositionally biased region" description="Polar residues" evidence="2">
    <location>
        <begin position="153"/>
        <end position="164"/>
    </location>
</feature>
<evidence type="ECO:0000256" key="2">
    <source>
        <dbReference type="SAM" id="MobiDB-lite"/>
    </source>
</evidence>
<keyword evidence="1" id="KW-0175">Coiled coil</keyword>
<feature type="coiled-coil region" evidence="1">
    <location>
        <begin position="205"/>
        <end position="232"/>
    </location>
</feature>
<feature type="region of interest" description="Disordered" evidence="2">
    <location>
        <begin position="67"/>
        <end position="196"/>
    </location>
</feature>
<name>A0A0M3I559_ASCLU</name>
<evidence type="ECO:0000256" key="1">
    <source>
        <dbReference type="SAM" id="Coils"/>
    </source>
</evidence>
<evidence type="ECO:0000313" key="3">
    <source>
        <dbReference type="Proteomes" id="UP000036681"/>
    </source>
</evidence>
<feature type="region of interest" description="Disordered" evidence="2">
    <location>
        <begin position="1"/>
        <end position="40"/>
    </location>
</feature>
<protein>
    <submittedName>
        <fullName evidence="4">Helicase swr1</fullName>
    </submittedName>
</protein>
<proteinExistence type="predicted"/>
<accession>A0A0M3I559</accession>
<feature type="compositionally biased region" description="Basic residues" evidence="2">
    <location>
        <begin position="172"/>
        <end position="183"/>
    </location>
</feature>
<feature type="region of interest" description="Disordered" evidence="2">
    <location>
        <begin position="328"/>
        <end position="392"/>
    </location>
</feature>
<reference evidence="4" key="1">
    <citation type="submission" date="2016-03" db="UniProtKB">
        <authorList>
            <consortium name="WormBaseParasite"/>
        </authorList>
    </citation>
    <scope>IDENTIFICATION</scope>
</reference>
<feature type="compositionally biased region" description="Basic residues" evidence="2">
    <location>
        <begin position="143"/>
        <end position="152"/>
    </location>
</feature>
<feature type="compositionally biased region" description="Polar residues" evidence="2">
    <location>
        <begin position="76"/>
        <end position="122"/>
    </location>
</feature>